<feature type="transmembrane region" description="Helical" evidence="1">
    <location>
        <begin position="123"/>
        <end position="145"/>
    </location>
</feature>
<feature type="transmembrane region" description="Helical" evidence="1">
    <location>
        <begin position="206"/>
        <end position="227"/>
    </location>
</feature>
<proteinExistence type="predicted"/>
<evidence type="ECO:0000313" key="4">
    <source>
        <dbReference type="Proteomes" id="UP000053477"/>
    </source>
</evidence>
<reference evidence="3 4" key="1">
    <citation type="submission" date="2015-04" db="EMBL/GenBank/DDBJ databases">
        <title>Complete genome sequence of Schizopora paradoxa KUC8140, a cosmopolitan wood degrader in East Asia.</title>
        <authorList>
            <consortium name="DOE Joint Genome Institute"/>
            <person name="Min B."/>
            <person name="Park H."/>
            <person name="Jang Y."/>
            <person name="Kim J.-J."/>
            <person name="Kim K.H."/>
            <person name="Pangilinan J."/>
            <person name="Lipzen A."/>
            <person name="Riley R."/>
            <person name="Grigoriev I.V."/>
            <person name="Spatafora J.W."/>
            <person name="Choi I.-G."/>
        </authorList>
    </citation>
    <scope>NUCLEOTIDE SEQUENCE [LARGE SCALE GENOMIC DNA]</scope>
    <source>
        <strain evidence="3 4">KUC8140</strain>
    </source>
</reference>
<evidence type="ECO:0000259" key="2">
    <source>
        <dbReference type="Pfam" id="PF20151"/>
    </source>
</evidence>
<keyword evidence="1" id="KW-1133">Transmembrane helix</keyword>
<evidence type="ECO:0000313" key="3">
    <source>
        <dbReference type="EMBL" id="KLO11023.1"/>
    </source>
</evidence>
<dbReference type="InterPro" id="IPR045340">
    <property type="entry name" value="DUF6533"/>
</dbReference>
<feature type="transmembrane region" description="Helical" evidence="1">
    <location>
        <begin position="248"/>
        <end position="269"/>
    </location>
</feature>
<dbReference type="Pfam" id="PF20151">
    <property type="entry name" value="DUF6533"/>
    <property type="match status" value="1"/>
</dbReference>
<feature type="transmembrane region" description="Helical" evidence="1">
    <location>
        <begin position="157"/>
        <end position="177"/>
    </location>
</feature>
<accession>A0A0H2RNJ2</accession>
<keyword evidence="1" id="KW-0812">Transmembrane</keyword>
<feature type="domain" description="DUF6533" evidence="2">
    <location>
        <begin position="57"/>
        <end position="101"/>
    </location>
</feature>
<dbReference type="Proteomes" id="UP000053477">
    <property type="component" value="Unassembled WGS sequence"/>
</dbReference>
<organism evidence="3 4">
    <name type="scientific">Schizopora paradoxa</name>
    <dbReference type="NCBI Taxonomy" id="27342"/>
    <lineage>
        <taxon>Eukaryota</taxon>
        <taxon>Fungi</taxon>
        <taxon>Dikarya</taxon>
        <taxon>Basidiomycota</taxon>
        <taxon>Agaricomycotina</taxon>
        <taxon>Agaricomycetes</taxon>
        <taxon>Hymenochaetales</taxon>
        <taxon>Schizoporaceae</taxon>
        <taxon>Schizopora</taxon>
    </lineage>
</organism>
<dbReference type="InParanoid" id="A0A0H2RNJ2"/>
<dbReference type="OrthoDB" id="2958007at2759"/>
<gene>
    <name evidence="3" type="ORF">SCHPADRAFT_492467</name>
</gene>
<keyword evidence="4" id="KW-1185">Reference proteome</keyword>
<dbReference type="AlphaFoldDB" id="A0A0H2RNJ2"/>
<evidence type="ECO:0000256" key="1">
    <source>
        <dbReference type="SAM" id="Phobius"/>
    </source>
</evidence>
<sequence length="336" mass="37881">MLNMAAYNNHAYNITHIFPIPLYSPSPIMRSITMSGTTGTTAEEAAALARTLQIFQYSSVAFIALLSYEYLIEFDDEIRYLWNRRLSLGGVLLLLCRYLPFSSSIFLYLYVMTTNFDPSHCRAVSIASTVIVIVEFMVAIMVLLIRSYVVWERSKRMTIVMIIWACIVIAGLCYPVAMYDENIFSAEIHTTHGCIVMDRQGNRVGIGIIFLLASETFSLGILLAKAISHRRFMKNMHSEVSKDCILTVMARLGIGYYLCTIAISIMNFVLLEQGPPSLKNFLRPFQAVFQNILCARLLFHIRSLGDEPLGASSYEGKVSTLITVRSEHIISSVNFQ</sequence>
<feature type="transmembrane region" description="Helical" evidence="1">
    <location>
        <begin position="91"/>
        <end position="111"/>
    </location>
</feature>
<dbReference type="EMBL" id="KQ086011">
    <property type="protein sequence ID" value="KLO11023.1"/>
    <property type="molecule type" value="Genomic_DNA"/>
</dbReference>
<keyword evidence="1" id="KW-0472">Membrane</keyword>
<name>A0A0H2RNJ2_9AGAM</name>
<protein>
    <recommendedName>
        <fullName evidence="2">DUF6533 domain-containing protein</fullName>
    </recommendedName>
</protein>